<name>A0A8S9YKB7_9TREM</name>
<dbReference type="Proteomes" id="UP000822476">
    <property type="component" value="Unassembled WGS sequence"/>
</dbReference>
<organism evidence="2 3">
    <name type="scientific">Paragonimus skrjabini miyazakii</name>
    <dbReference type="NCBI Taxonomy" id="59628"/>
    <lineage>
        <taxon>Eukaryota</taxon>
        <taxon>Metazoa</taxon>
        <taxon>Spiralia</taxon>
        <taxon>Lophotrochozoa</taxon>
        <taxon>Platyhelminthes</taxon>
        <taxon>Trematoda</taxon>
        <taxon>Digenea</taxon>
        <taxon>Plagiorchiida</taxon>
        <taxon>Troglotremata</taxon>
        <taxon>Troglotrematidae</taxon>
        <taxon>Paragonimus</taxon>
    </lineage>
</organism>
<keyword evidence="3" id="KW-1185">Reference proteome</keyword>
<feature type="chain" id="PRO_5035945243" evidence="1">
    <location>
        <begin position="37"/>
        <end position="78"/>
    </location>
</feature>
<evidence type="ECO:0000256" key="1">
    <source>
        <dbReference type="SAM" id="SignalP"/>
    </source>
</evidence>
<keyword evidence="1" id="KW-0732">Signal</keyword>
<accession>A0A8S9YKB7</accession>
<protein>
    <submittedName>
        <fullName evidence="2">Uncharacterized protein</fullName>
    </submittedName>
</protein>
<dbReference type="AlphaFoldDB" id="A0A8S9YKB7"/>
<sequence>MFFAVQLATKMFAKLALLILSISSVLMISELPTVEAAVFDERLLEPVSYSPYRPAQIRYPYMTHRKFKRGPETIVEMD</sequence>
<dbReference type="EMBL" id="JTDE01007418">
    <property type="protein sequence ID" value="KAF7239210.1"/>
    <property type="molecule type" value="Genomic_DNA"/>
</dbReference>
<proteinExistence type="predicted"/>
<reference evidence="2" key="1">
    <citation type="submission" date="2019-07" db="EMBL/GenBank/DDBJ databases">
        <title>Annotation for the trematode Paragonimus miyazaki's.</title>
        <authorList>
            <person name="Choi Y.-J."/>
        </authorList>
    </citation>
    <scope>NUCLEOTIDE SEQUENCE</scope>
    <source>
        <strain evidence="2">Japan</strain>
    </source>
</reference>
<feature type="signal peptide" evidence="1">
    <location>
        <begin position="1"/>
        <end position="36"/>
    </location>
</feature>
<comment type="caution">
    <text evidence="2">The sequence shown here is derived from an EMBL/GenBank/DDBJ whole genome shotgun (WGS) entry which is preliminary data.</text>
</comment>
<evidence type="ECO:0000313" key="3">
    <source>
        <dbReference type="Proteomes" id="UP000822476"/>
    </source>
</evidence>
<evidence type="ECO:0000313" key="2">
    <source>
        <dbReference type="EMBL" id="KAF7239210.1"/>
    </source>
</evidence>
<gene>
    <name evidence="2" type="ORF">EG68_11056</name>
</gene>